<feature type="transmembrane region" description="Helical" evidence="7">
    <location>
        <begin position="167"/>
        <end position="192"/>
    </location>
</feature>
<evidence type="ECO:0000256" key="3">
    <source>
        <dbReference type="ARBA" id="ARBA00022519"/>
    </source>
</evidence>
<feature type="transmembrane region" description="Helical" evidence="7">
    <location>
        <begin position="275"/>
        <end position="297"/>
    </location>
</feature>
<comment type="subcellular location">
    <subcellularLocation>
        <location evidence="1 7">Cell inner membrane</location>
        <topology evidence="1 7">Multi-pass membrane protein</topology>
    </subcellularLocation>
</comment>
<sequence>MTTLILFLSFFVLLLIGLPIGIALGSASLLAIAYIPFLKFDLYALGLVSGINSFTLIAVVLFTLAGNIMSKGGISSRLIAVADKMFGGAPGDLGTVTIIACLFFAAISGTGSATVAAVGLAMIPALVQRGYDRAYAGAMVASAGGLGVMIPPSVVMIVYAVSAGVSVTALFMAGILPGLVIALTLMTFNVLYRQRTTKHLDLPPRQSSNTKEIFEALNNAKLALLMPLVILGGIYGGIVTPTESAAVAVVYALVVSCFVYRELSLKALPKIMLESAMLVSAVLVIIGASVAFGRIIALEKIPTELAQFVLSITDSKYLVLIAIIVLLLIIGTFLETLASIVILTPVLLPVLTRLGVDLVHFGIVMIVALAIGFVTPPLGANLFMAAQVGEIPFDQIARRIFPWVVTLVVALLVITFVPSISLILPEVFLGYGK</sequence>
<keyword evidence="3 7" id="KW-0997">Cell inner membrane</keyword>
<dbReference type="NCBIfam" id="TIGR00786">
    <property type="entry name" value="dctM"/>
    <property type="match status" value="1"/>
</dbReference>
<accession>A0A1C3E710</accession>
<organism evidence="9 10">
    <name type="scientific">Veronia pacifica</name>
    <dbReference type="NCBI Taxonomy" id="1080227"/>
    <lineage>
        <taxon>Bacteria</taxon>
        <taxon>Pseudomonadati</taxon>
        <taxon>Pseudomonadota</taxon>
        <taxon>Gammaproteobacteria</taxon>
        <taxon>Vibrionales</taxon>
        <taxon>Vibrionaceae</taxon>
        <taxon>Veronia</taxon>
    </lineage>
</organism>
<name>A0A1C3E710_9GAMM</name>
<feature type="transmembrane region" description="Helical" evidence="7">
    <location>
        <begin position="138"/>
        <end position="161"/>
    </location>
</feature>
<protein>
    <recommendedName>
        <fullName evidence="7">TRAP transporter large permease protein</fullName>
    </recommendedName>
</protein>
<feature type="domain" description="TRAP C4-dicarboxylate transport system permease DctM subunit" evidence="8">
    <location>
        <begin position="7"/>
        <end position="420"/>
    </location>
</feature>
<evidence type="ECO:0000313" key="9">
    <source>
        <dbReference type="EMBL" id="ODA29038.1"/>
    </source>
</evidence>
<keyword evidence="10" id="KW-1185">Reference proteome</keyword>
<evidence type="ECO:0000256" key="1">
    <source>
        <dbReference type="ARBA" id="ARBA00004429"/>
    </source>
</evidence>
<dbReference type="STRING" id="1080227.A8L45_22770"/>
<feature type="transmembrane region" description="Helical" evidence="7">
    <location>
        <begin position="113"/>
        <end position="131"/>
    </location>
</feature>
<evidence type="ECO:0000256" key="7">
    <source>
        <dbReference type="RuleBase" id="RU369079"/>
    </source>
</evidence>
<feature type="transmembrane region" description="Helical" evidence="7">
    <location>
        <begin position="400"/>
        <end position="424"/>
    </location>
</feature>
<dbReference type="PANTHER" id="PTHR33362">
    <property type="entry name" value="SIALIC ACID TRAP TRANSPORTER PERMEASE PROTEIN SIAT-RELATED"/>
    <property type="match status" value="1"/>
</dbReference>
<keyword evidence="6 7" id="KW-0472">Membrane</keyword>
<evidence type="ECO:0000256" key="4">
    <source>
        <dbReference type="ARBA" id="ARBA00022692"/>
    </source>
</evidence>
<dbReference type="Pfam" id="PF06808">
    <property type="entry name" value="DctM"/>
    <property type="match status" value="1"/>
</dbReference>
<keyword evidence="4 7" id="KW-0812">Transmembrane</keyword>
<dbReference type="GO" id="GO:0022857">
    <property type="term" value="F:transmembrane transporter activity"/>
    <property type="evidence" value="ECO:0007669"/>
    <property type="project" value="UniProtKB-UniRule"/>
</dbReference>
<comment type="function">
    <text evidence="7">Part of the tripartite ATP-independent periplasmic (TRAP) transport system.</text>
</comment>
<gene>
    <name evidence="9" type="ORF">A8L45_22770</name>
</gene>
<comment type="similarity">
    <text evidence="7">Belongs to the TRAP transporter large permease family.</text>
</comment>
<keyword evidence="2" id="KW-1003">Cell membrane</keyword>
<evidence type="ECO:0000256" key="5">
    <source>
        <dbReference type="ARBA" id="ARBA00022989"/>
    </source>
</evidence>
<dbReference type="GO" id="GO:0005886">
    <property type="term" value="C:plasma membrane"/>
    <property type="evidence" value="ECO:0007669"/>
    <property type="project" value="UniProtKB-SubCell"/>
</dbReference>
<feature type="transmembrane region" description="Helical" evidence="7">
    <location>
        <begin position="43"/>
        <end position="65"/>
    </location>
</feature>
<feature type="transmembrane region" description="Helical" evidence="7">
    <location>
        <begin position="244"/>
        <end position="263"/>
    </location>
</feature>
<evidence type="ECO:0000256" key="6">
    <source>
        <dbReference type="ARBA" id="ARBA00023136"/>
    </source>
</evidence>
<dbReference type="PANTHER" id="PTHR33362:SF3">
    <property type="entry name" value="SIALIC ACID TRAP TRANSPORTER PERMEASE PROTEIN SIAT"/>
    <property type="match status" value="1"/>
</dbReference>
<dbReference type="AlphaFoldDB" id="A0A1C3E710"/>
<keyword evidence="7" id="KW-0813">Transport</keyword>
<feature type="transmembrane region" description="Helical" evidence="7">
    <location>
        <begin position="358"/>
        <end position="380"/>
    </location>
</feature>
<dbReference type="InterPro" id="IPR004681">
    <property type="entry name" value="TRAP_DctM"/>
</dbReference>
<feature type="transmembrane region" description="Helical" evidence="7">
    <location>
        <begin position="317"/>
        <end position="346"/>
    </location>
</feature>
<evidence type="ECO:0000313" key="10">
    <source>
        <dbReference type="Proteomes" id="UP000094936"/>
    </source>
</evidence>
<proteinExistence type="inferred from homology"/>
<evidence type="ECO:0000259" key="8">
    <source>
        <dbReference type="Pfam" id="PF06808"/>
    </source>
</evidence>
<dbReference type="PIRSF" id="PIRSF006066">
    <property type="entry name" value="HI0050"/>
    <property type="match status" value="1"/>
</dbReference>
<comment type="caution">
    <text evidence="9">The sequence shown here is derived from an EMBL/GenBank/DDBJ whole genome shotgun (WGS) entry which is preliminary data.</text>
</comment>
<reference evidence="9 10" key="1">
    <citation type="submission" date="2016-05" db="EMBL/GenBank/DDBJ databases">
        <title>Genomic Taxonomy of the Vibrionaceae.</title>
        <authorList>
            <person name="Gomez-Gil B."/>
            <person name="Enciso-Ibarra J."/>
        </authorList>
    </citation>
    <scope>NUCLEOTIDE SEQUENCE [LARGE SCALE GENOMIC DNA]</scope>
    <source>
        <strain evidence="9 10">CAIM 1920</strain>
    </source>
</reference>
<feature type="transmembrane region" description="Helical" evidence="7">
    <location>
        <begin position="213"/>
        <end position="238"/>
    </location>
</feature>
<evidence type="ECO:0000256" key="2">
    <source>
        <dbReference type="ARBA" id="ARBA00022475"/>
    </source>
</evidence>
<dbReference type="OrthoDB" id="8627919at2"/>
<dbReference type="InterPro" id="IPR010656">
    <property type="entry name" value="DctM"/>
</dbReference>
<dbReference type="EMBL" id="LYBM01000080">
    <property type="protein sequence ID" value="ODA29038.1"/>
    <property type="molecule type" value="Genomic_DNA"/>
</dbReference>
<feature type="transmembrane region" description="Helical" evidence="7">
    <location>
        <begin position="86"/>
        <end position="107"/>
    </location>
</feature>
<dbReference type="RefSeq" id="WP_068905641.1">
    <property type="nucleotide sequence ID" value="NZ_JBHUIF010000013.1"/>
</dbReference>
<comment type="subunit">
    <text evidence="7">The complex comprises the extracytoplasmic solute receptor protein and the two transmembrane proteins.</text>
</comment>
<keyword evidence="5 7" id="KW-1133">Transmembrane helix</keyword>
<dbReference type="Proteomes" id="UP000094936">
    <property type="component" value="Unassembled WGS sequence"/>
</dbReference>